<dbReference type="GO" id="GO:0030973">
    <property type="term" value="F:molybdate ion binding"/>
    <property type="evidence" value="ECO:0007669"/>
    <property type="project" value="InterPro"/>
</dbReference>
<dbReference type="STRING" id="1391654.AKJ09_00141"/>
<evidence type="ECO:0000256" key="1">
    <source>
        <dbReference type="ARBA" id="ARBA00009175"/>
    </source>
</evidence>
<sequence length="278" mass="28641">MSVRSFLATEPKALSSGALALAVSLLPACGRSGEHAGARKGEPLRVAAAADLAIAFEEVGKAFEAESGKKVEFTFGSSGLLAKQIEQGAPFDVFAAANVSFVDDAIESGACNGASKQLYAEGRIVVWAKDKNALPKDVTELANPKYSKIAIANPEHAPYGRAAQQALAKSGAWASVQGRAVYGENVQQTLMFAQSGNADVAIVALSLAMNSGGSWVPVDPSLHEPLKQALVVCKGGPKGAKPEDARAFAAFVASDAGRAIMKKHGFTLPSQGESTGSP</sequence>
<dbReference type="CDD" id="cd13539">
    <property type="entry name" value="PBP2_AvModA"/>
    <property type="match status" value="1"/>
</dbReference>
<organism evidence="7 8">
    <name type="scientific">Labilithrix luteola</name>
    <dbReference type="NCBI Taxonomy" id="1391654"/>
    <lineage>
        <taxon>Bacteria</taxon>
        <taxon>Pseudomonadati</taxon>
        <taxon>Myxococcota</taxon>
        <taxon>Polyangia</taxon>
        <taxon>Polyangiales</taxon>
        <taxon>Labilitrichaceae</taxon>
        <taxon>Labilithrix</taxon>
    </lineage>
</organism>
<keyword evidence="8" id="KW-1185">Reference proteome</keyword>
<keyword evidence="3 6" id="KW-0479">Metal-binding</keyword>
<proteinExistence type="inferred from homology"/>
<dbReference type="FunFam" id="3.40.190.10:FF:000035">
    <property type="entry name" value="Molybdate ABC transporter substrate-binding protein"/>
    <property type="match status" value="1"/>
</dbReference>
<dbReference type="InterPro" id="IPR050682">
    <property type="entry name" value="ModA/WtpA"/>
</dbReference>
<dbReference type="RefSeq" id="WP_146645079.1">
    <property type="nucleotide sequence ID" value="NZ_CP012333.1"/>
</dbReference>
<dbReference type="GO" id="GO:1901359">
    <property type="term" value="F:tungstate binding"/>
    <property type="evidence" value="ECO:0007669"/>
    <property type="project" value="UniProtKB-ARBA"/>
</dbReference>
<dbReference type="PIRSF" id="PIRSF004846">
    <property type="entry name" value="ModA"/>
    <property type="match status" value="1"/>
</dbReference>
<evidence type="ECO:0000313" key="8">
    <source>
        <dbReference type="Proteomes" id="UP000064967"/>
    </source>
</evidence>
<dbReference type="Proteomes" id="UP000064967">
    <property type="component" value="Chromosome"/>
</dbReference>
<name>A0A0K1PIX9_9BACT</name>
<dbReference type="OrthoDB" id="9785015at2"/>
<evidence type="ECO:0000313" key="7">
    <source>
        <dbReference type="EMBL" id="AKU93477.1"/>
    </source>
</evidence>
<evidence type="ECO:0000256" key="6">
    <source>
        <dbReference type="PIRSR" id="PIRSR004846-1"/>
    </source>
</evidence>
<accession>A0A0K1PIX9</accession>
<dbReference type="PANTHER" id="PTHR30632:SF14">
    <property type="entry name" value="TUNGSTATE_MOLYBDATE_CHROMATE-BINDING PROTEIN MODA"/>
    <property type="match status" value="1"/>
</dbReference>
<comment type="subunit">
    <text evidence="5">The complex is composed of two ATP-binding proteins (ModC), two transmembrane proteins (ModB) and a solute-binding protein (ModA).</text>
</comment>
<gene>
    <name evidence="7" type="ORF">AKJ09_00141</name>
</gene>
<reference evidence="7 8" key="1">
    <citation type="submission" date="2015-08" db="EMBL/GenBank/DDBJ databases">
        <authorList>
            <person name="Babu N.S."/>
            <person name="Beckwith C.J."/>
            <person name="Beseler K.G."/>
            <person name="Brison A."/>
            <person name="Carone J.V."/>
            <person name="Caskin T.P."/>
            <person name="Diamond M."/>
            <person name="Durham M.E."/>
            <person name="Foxe J.M."/>
            <person name="Go M."/>
            <person name="Henderson B.A."/>
            <person name="Jones I.B."/>
            <person name="McGettigan J.A."/>
            <person name="Micheletti S.J."/>
            <person name="Nasrallah M.E."/>
            <person name="Ortiz D."/>
            <person name="Piller C.R."/>
            <person name="Privatt S.R."/>
            <person name="Schneider S.L."/>
            <person name="Sharp S."/>
            <person name="Smith T.C."/>
            <person name="Stanton J.D."/>
            <person name="Ullery H.E."/>
            <person name="Wilson R.J."/>
            <person name="Serrano M.G."/>
            <person name="Buck G."/>
            <person name="Lee V."/>
            <person name="Wang Y."/>
            <person name="Carvalho R."/>
            <person name="Voegtly L."/>
            <person name="Shi R."/>
            <person name="Duckworth R."/>
            <person name="Johnson A."/>
            <person name="Loviza R."/>
            <person name="Walstead R."/>
            <person name="Shah Z."/>
            <person name="Kiflezghi M."/>
            <person name="Wade K."/>
            <person name="Ball S.L."/>
            <person name="Bradley K.W."/>
            <person name="Asai D.J."/>
            <person name="Bowman C.A."/>
            <person name="Russell D.A."/>
            <person name="Pope W.H."/>
            <person name="Jacobs-Sera D."/>
            <person name="Hendrix R.W."/>
            <person name="Hatfull G.F."/>
        </authorList>
    </citation>
    <scope>NUCLEOTIDE SEQUENCE [LARGE SCALE GENOMIC DNA]</scope>
    <source>
        <strain evidence="7 8">DSM 27648</strain>
    </source>
</reference>
<keyword evidence="2 6" id="KW-0500">Molybdenum</keyword>
<comment type="similarity">
    <text evidence="1">Belongs to the bacterial solute-binding protein ModA family.</text>
</comment>
<dbReference type="KEGG" id="llu:AKJ09_00141"/>
<dbReference type="Pfam" id="PF13531">
    <property type="entry name" value="SBP_bac_11"/>
    <property type="match status" value="1"/>
</dbReference>
<keyword evidence="4" id="KW-0732">Signal</keyword>
<evidence type="ECO:0000256" key="5">
    <source>
        <dbReference type="ARBA" id="ARBA00062515"/>
    </source>
</evidence>
<evidence type="ECO:0000256" key="2">
    <source>
        <dbReference type="ARBA" id="ARBA00022505"/>
    </source>
</evidence>
<feature type="binding site" evidence="6">
    <location>
        <position position="186"/>
    </location>
    <ligand>
        <name>molybdate</name>
        <dbReference type="ChEBI" id="CHEBI:36264"/>
    </ligand>
</feature>
<dbReference type="AlphaFoldDB" id="A0A0K1PIX9"/>
<dbReference type="EMBL" id="CP012333">
    <property type="protein sequence ID" value="AKU93477.1"/>
    <property type="molecule type" value="Genomic_DNA"/>
</dbReference>
<dbReference type="InterPro" id="IPR005950">
    <property type="entry name" value="ModA"/>
</dbReference>
<protein>
    <submittedName>
        <fullName evidence="7">Molybdenum ABC transporter, periplasmic molybdenum-binding protein ModA</fullName>
    </submittedName>
</protein>
<evidence type="ECO:0000256" key="3">
    <source>
        <dbReference type="ARBA" id="ARBA00022723"/>
    </source>
</evidence>
<evidence type="ECO:0000256" key="4">
    <source>
        <dbReference type="ARBA" id="ARBA00022729"/>
    </source>
</evidence>
<dbReference type="SUPFAM" id="SSF53850">
    <property type="entry name" value="Periplasmic binding protein-like II"/>
    <property type="match status" value="1"/>
</dbReference>
<dbReference type="GO" id="GO:0015689">
    <property type="term" value="P:molybdate ion transport"/>
    <property type="evidence" value="ECO:0007669"/>
    <property type="project" value="InterPro"/>
</dbReference>
<dbReference type="GO" id="GO:0046872">
    <property type="term" value="F:metal ion binding"/>
    <property type="evidence" value="ECO:0007669"/>
    <property type="project" value="UniProtKB-KW"/>
</dbReference>
<dbReference type="PATRIC" id="fig|1391654.3.peg.155"/>
<dbReference type="NCBIfam" id="TIGR01256">
    <property type="entry name" value="modA"/>
    <property type="match status" value="1"/>
</dbReference>
<dbReference type="PANTHER" id="PTHR30632">
    <property type="entry name" value="MOLYBDATE-BINDING PERIPLASMIC PROTEIN"/>
    <property type="match status" value="1"/>
</dbReference>
<dbReference type="Gene3D" id="3.40.190.10">
    <property type="entry name" value="Periplasmic binding protein-like II"/>
    <property type="match status" value="2"/>
</dbReference>
<feature type="binding site" evidence="6">
    <location>
        <position position="78"/>
    </location>
    <ligand>
        <name>molybdate</name>
        <dbReference type="ChEBI" id="CHEBI:36264"/>
    </ligand>
</feature>
<dbReference type="InterPro" id="IPR044084">
    <property type="entry name" value="AvModA-like_subst-bd"/>
</dbReference>